<dbReference type="InterPro" id="IPR038352">
    <property type="entry name" value="Imelysin_sf"/>
</dbReference>
<keyword evidence="5" id="KW-1185">Reference proteome</keyword>
<dbReference type="GO" id="GO:0030313">
    <property type="term" value="C:cell envelope"/>
    <property type="evidence" value="ECO:0007669"/>
    <property type="project" value="UniProtKB-SubCell"/>
</dbReference>
<organism evidence="4 5">
    <name type="scientific">Vibrio xiamenensis</name>
    <dbReference type="NCBI Taxonomy" id="861298"/>
    <lineage>
        <taxon>Bacteria</taxon>
        <taxon>Pseudomonadati</taxon>
        <taxon>Pseudomonadota</taxon>
        <taxon>Gammaproteobacteria</taxon>
        <taxon>Vibrionales</taxon>
        <taxon>Vibrionaceae</taxon>
        <taxon>Vibrio</taxon>
    </lineage>
</organism>
<name>A0A1G7ZQ60_9VIBR</name>
<dbReference type="RefSeq" id="WP_093272346.1">
    <property type="nucleotide sequence ID" value="NZ_FNDD01000008.1"/>
</dbReference>
<dbReference type="EMBL" id="FNDD01000008">
    <property type="protein sequence ID" value="SDH10853.1"/>
    <property type="molecule type" value="Genomic_DNA"/>
</dbReference>
<gene>
    <name evidence="4" type="ORF">SAMN04488136_108109</name>
</gene>
<dbReference type="Proteomes" id="UP000198854">
    <property type="component" value="Unassembled WGS sequence"/>
</dbReference>
<evidence type="ECO:0000256" key="1">
    <source>
        <dbReference type="ARBA" id="ARBA00004196"/>
    </source>
</evidence>
<keyword evidence="2" id="KW-0732">Signal</keyword>
<dbReference type="AlphaFoldDB" id="A0A1G7ZQ60"/>
<evidence type="ECO:0000313" key="5">
    <source>
        <dbReference type="Proteomes" id="UP000198854"/>
    </source>
</evidence>
<accession>A0A1G7ZQ60</accession>
<feature type="domain" description="Imelysin-like" evidence="3">
    <location>
        <begin position="52"/>
        <end position="328"/>
    </location>
</feature>
<proteinExistence type="predicted"/>
<protein>
    <recommendedName>
        <fullName evidence="3">Imelysin-like domain-containing protein</fullName>
    </recommendedName>
</protein>
<reference evidence="5" key="1">
    <citation type="submission" date="2016-10" db="EMBL/GenBank/DDBJ databases">
        <authorList>
            <person name="Varghese N."/>
            <person name="Submissions S."/>
        </authorList>
    </citation>
    <scope>NUCLEOTIDE SEQUENCE [LARGE SCALE GENOMIC DNA]</scope>
    <source>
        <strain evidence="5">CGMCC 1.10228</strain>
    </source>
</reference>
<evidence type="ECO:0000259" key="3">
    <source>
        <dbReference type="Pfam" id="PF09375"/>
    </source>
</evidence>
<dbReference type="Pfam" id="PF09375">
    <property type="entry name" value="Peptidase_M75"/>
    <property type="match status" value="1"/>
</dbReference>
<comment type="subcellular location">
    <subcellularLocation>
        <location evidence="1">Cell envelope</location>
    </subcellularLocation>
</comment>
<evidence type="ECO:0000256" key="2">
    <source>
        <dbReference type="ARBA" id="ARBA00022729"/>
    </source>
</evidence>
<dbReference type="STRING" id="861298.SAMN04488136_108109"/>
<dbReference type="CDD" id="cd14659">
    <property type="entry name" value="Imelysin-like_IPPA"/>
    <property type="match status" value="1"/>
</dbReference>
<dbReference type="Gene3D" id="1.20.1420.20">
    <property type="entry name" value="M75 peptidase, HXXE motif"/>
    <property type="match status" value="1"/>
</dbReference>
<sequence>MSGTITSGIKLSLSLLALGVLSGCQSTQNANTAKAEQTSHLSQSVYQVEFDAAQHFAAQTTQLSQAFTDYCANPGDAAELKSAWQQTMQSWMALQGQERGPLDALEQNWNVQFWPDKKNTTGRKMAQLLAKGEVVTAEQLSTQSVTVQGLGALEWLLYDTASNMDSNSNSCQLGVAIASNLHNKAQIIANAWLSNPWAELDKTAWYSEYIALLSNQLEFSMSKLSRPMGNIGHPRPYFSESWRSKTSMQNLKANLIAMKAVYLANGKGLDHLLRERGHADLADRVLGDFDDAIATWPMEDSLFDMLSTRKGYQSVLSQYNKLEELKYLIHEEVAVELKVVIGFNSTDGD</sequence>
<dbReference type="InterPro" id="IPR018976">
    <property type="entry name" value="Imelysin-like"/>
</dbReference>
<dbReference type="InterPro" id="IPR034984">
    <property type="entry name" value="Imelysin-like_IPPA"/>
</dbReference>
<evidence type="ECO:0000313" key="4">
    <source>
        <dbReference type="EMBL" id="SDH10853.1"/>
    </source>
</evidence>
<dbReference type="OrthoDB" id="5729110at2"/>